<keyword evidence="1" id="KW-1133">Transmembrane helix</keyword>
<name>A0AAP0K2L7_9MAGN</name>
<reference evidence="2 3" key="1">
    <citation type="submission" date="2024-01" db="EMBL/GenBank/DDBJ databases">
        <title>Genome assemblies of Stephania.</title>
        <authorList>
            <person name="Yang L."/>
        </authorList>
    </citation>
    <scope>NUCLEOTIDE SEQUENCE [LARGE SCALE GENOMIC DNA]</scope>
    <source>
        <strain evidence="2">QJT</strain>
        <tissue evidence="2">Leaf</tissue>
    </source>
</reference>
<dbReference type="EMBL" id="JBBNAE010000002">
    <property type="protein sequence ID" value="KAK9144748.1"/>
    <property type="molecule type" value="Genomic_DNA"/>
</dbReference>
<proteinExistence type="predicted"/>
<accession>A0AAP0K2L7</accession>
<protein>
    <submittedName>
        <fullName evidence="2">Uncharacterized protein</fullName>
    </submittedName>
</protein>
<evidence type="ECO:0000313" key="3">
    <source>
        <dbReference type="Proteomes" id="UP001417504"/>
    </source>
</evidence>
<keyword evidence="1" id="KW-0812">Transmembrane</keyword>
<evidence type="ECO:0000256" key="1">
    <source>
        <dbReference type="SAM" id="Phobius"/>
    </source>
</evidence>
<dbReference type="Proteomes" id="UP001417504">
    <property type="component" value="Unassembled WGS sequence"/>
</dbReference>
<sequence length="63" mass="6272">MRRGVFFGGVLTETRLGMAATLRGVAVVVVVVVVAVVSRVGCEGGFGVDGGVSGDWGGMCGVD</sequence>
<comment type="caution">
    <text evidence="2">The sequence shown here is derived from an EMBL/GenBank/DDBJ whole genome shotgun (WGS) entry which is preliminary data.</text>
</comment>
<keyword evidence="3" id="KW-1185">Reference proteome</keyword>
<keyword evidence="1" id="KW-0472">Membrane</keyword>
<gene>
    <name evidence="2" type="ORF">Sjap_004651</name>
</gene>
<evidence type="ECO:0000313" key="2">
    <source>
        <dbReference type="EMBL" id="KAK9144748.1"/>
    </source>
</evidence>
<dbReference type="AlphaFoldDB" id="A0AAP0K2L7"/>
<feature type="transmembrane region" description="Helical" evidence="1">
    <location>
        <begin position="20"/>
        <end position="37"/>
    </location>
</feature>
<organism evidence="2 3">
    <name type="scientific">Stephania japonica</name>
    <dbReference type="NCBI Taxonomy" id="461633"/>
    <lineage>
        <taxon>Eukaryota</taxon>
        <taxon>Viridiplantae</taxon>
        <taxon>Streptophyta</taxon>
        <taxon>Embryophyta</taxon>
        <taxon>Tracheophyta</taxon>
        <taxon>Spermatophyta</taxon>
        <taxon>Magnoliopsida</taxon>
        <taxon>Ranunculales</taxon>
        <taxon>Menispermaceae</taxon>
        <taxon>Menispermoideae</taxon>
        <taxon>Cissampelideae</taxon>
        <taxon>Stephania</taxon>
    </lineage>
</organism>